<evidence type="ECO:0000313" key="3">
    <source>
        <dbReference type="Proteomes" id="UP001303236"/>
    </source>
</evidence>
<gene>
    <name evidence="1" type="ORF">RI138_00015</name>
    <name evidence="2" type="ORF">RI138_32300</name>
</gene>
<protein>
    <submittedName>
        <fullName evidence="2">Uncharacterized protein</fullName>
    </submittedName>
</protein>
<dbReference type="EMBL" id="CP134500">
    <property type="protein sequence ID" value="WNF25312.1"/>
    <property type="molecule type" value="Genomic_DNA"/>
</dbReference>
<proteinExistence type="predicted"/>
<evidence type="ECO:0000313" key="2">
    <source>
        <dbReference type="EMBL" id="WNF31129.1"/>
    </source>
</evidence>
<dbReference type="Proteomes" id="UP001303236">
    <property type="component" value="Chromosome"/>
</dbReference>
<evidence type="ECO:0000313" key="1">
    <source>
        <dbReference type="EMBL" id="WNF25312.1"/>
    </source>
</evidence>
<accession>A0ABY9W4N9</accession>
<organism evidence="2 3">
    <name type="scientific">Streptomyces durocortorensis</name>
    <dbReference type="NCBI Taxonomy" id="2811104"/>
    <lineage>
        <taxon>Bacteria</taxon>
        <taxon>Bacillati</taxon>
        <taxon>Actinomycetota</taxon>
        <taxon>Actinomycetes</taxon>
        <taxon>Kitasatosporales</taxon>
        <taxon>Streptomycetaceae</taxon>
        <taxon>Streptomyces</taxon>
    </lineage>
</organism>
<keyword evidence="3" id="KW-1185">Reference proteome</keyword>
<reference evidence="2 3" key="1">
    <citation type="submission" date="2023-09" db="EMBL/GenBank/DDBJ databases">
        <title>Genome completion map analysis of the actinomycetes C11-1.</title>
        <authorList>
            <person name="Qin P."/>
            <person name="Guan P."/>
        </authorList>
    </citation>
    <scope>NUCLEOTIDE SEQUENCE [LARGE SCALE GENOMIC DNA]</scope>
    <source>
        <strain evidence="2 3">C11-1</strain>
    </source>
</reference>
<dbReference type="EMBL" id="CP134500">
    <property type="protein sequence ID" value="WNF31129.1"/>
    <property type="molecule type" value="Genomic_DNA"/>
</dbReference>
<name>A0ABY9W4N9_9ACTN</name>
<sequence>MAACPQAATLRGLLRAGIRIEVLRMTDIVSDAWSPARGTYCIASDGHPCRSLAERTIDGWLSRHNVEHQIEPAWPHHPEHNANSRRRADWRLPDGTYIEYAGLASDDYLAKIQAQRQLAQHAGIKLIVITPLDLANLTQVLGAWSSKIRTS</sequence>